<dbReference type="AlphaFoldDB" id="A0A1G9BZW2"/>
<dbReference type="GO" id="GO:0019265">
    <property type="term" value="P:glycine biosynthetic process, by transamination of glyoxylate"/>
    <property type="evidence" value="ECO:0007669"/>
    <property type="project" value="TreeGrafter"/>
</dbReference>
<dbReference type="GO" id="GO:0004760">
    <property type="term" value="F:L-serine-pyruvate transaminase activity"/>
    <property type="evidence" value="ECO:0007669"/>
    <property type="project" value="TreeGrafter"/>
</dbReference>
<feature type="domain" description="Aminotransferase class V" evidence="8">
    <location>
        <begin position="66"/>
        <end position="311"/>
    </location>
</feature>
<sequence>MSFAAGRPVLAIPGPSPVPDRVLRAMHRPSPDIYGGELVELNLRVMADLKRLAGTTQHVAAYIGNGHAAWEAANINLFAPGDRALVLVSGHFGSAWANTAEAMGVQVERIESAPFTAVDPQRLRDRLAADKAGEIRAVLVCQVDTASSVRSDIPALREAMGDHPAALAVDAIASLGCEPMHMDDWGVDVLVSASQKGMMVPPGLGFVWYSEKVAAGRGAATPYWDWRPRSGPEELWRYWGGTPPVQHIYGLAEALAMLLDEEGLEAAWARHEGLAAATWAALDAWGAGGQGPRALVADPAARARSVTAVHLPGAGRLRAWTEEAAGLTLGIGLGAPEPSDALRIAHMGHIAAPMHLGTLATVEAGMAALGLPHAPGGTGAAAAEIARRAAR</sequence>
<evidence type="ECO:0000259" key="8">
    <source>
        <dbReference type="Pfam" id="PF00266"/>
    </source>
</evidence>
<feature type="modified residue" description="N6-(pyridoxal phosphate)lysine" evidence="5">
    <location>
        <position position="196"/>
    </location>
</feature>
<evidence type="ECO:0000313" key="10">
    <source>
        <dbReference type="Proteomes" id="UP000199555"/>
    </source>
</evidence>
<keyword evidence="3 5" id="KW-0663">Pyridoxal phosphate</keyword>
<dbReference type="OrthoDB" id="389074at2"/>
<proteinExistence type="inferred from homology"/>
<reference evidence="10" key="1">
    <citation type="submission" date="2016-10" db="EMBL/GenBank/DDBJ databases">
        <authorList>
            <person name="Varghese N."/>
            <person name="Submissions S."/>
        </authorList>
    </citation>
    <scope>NUCLEOTIDE SEQUENCE [LARGE SCALE GENOMIC DNA]</scope>
    <source>
        <strain evidence="10">CGMCC 1.7655</strain>
    </source>
</reference>
<organism evidence="9 10">
    <name type="scientific">Paracoccus chinensis</name>
    <dbReference type="NCBI Taxonomy" id="525640"/>
    <lineage>
        <taxon>Bacteria</taxon>
        <taxon>Pseudomonadati</taxon>
        <taxon>Pseudomonadota</taxon>
        <taxon>Alphaproteobacteria</taxon>
        <taxon>Rhodobacterales</taxon>
        <taxon>Paracoccaceae</taxon>
        <taxon>Paracoccus</taxon>
    </lineage>
</organism>
<dbReference type="RefSeq" id="WP_090751435.1">
    <property type="nucleotide sequence ID" value="NZ_FNGE01000001.1"/>
</dbReference>
<evidence type="ECO:0000256" key="7">
    <source>
        <dbReference type="RuleBase" id="RU004504"/>
    </source>
</evidence>
<dbReference type="Pfam" id="PF00266">
    <property type="entry name" value="Aminotran_5"/>
    <property type="match status" value="1"/>
</dbReference>
<dbReference type="InterPro" id="IPR000192">
    <property type="entry name" value="Aminotrans_V_dom"/>
</dbReference>
<dbReference type="Gene3D" id="3.90.1150.10">
    <property type="entry name" value="Aspartate Aminotransferase, domain 1"/>
    <property type="match status" value="1"/>
</dbReference>
<keyword evidence="10" id="KW-1185">Reference proteome</keyword>
<comment type="similarity">
    <text evidence="2 6">Belongs to the class-V pyridoxal-phosphate-dependent aminotransferase family.</text>
</comment>
<dbReference type="InterPro" id="IPR015424">
    <property type="entry name" value="PyrdxlP-dep_Trfase"/>
</dbReference>
<dbReference type="Gene3D" id="3.40.640.10">
    <property type="entry name" value="Type I PLP-dependent aspartate aminotransferase-like (Major domain)"/>
    <property type="match status" value="1"/>
</dbReference>
<dbReference type="InterPro" id="IPR015421">
    <property type="entry name" value="PyrdxlP-dep_Trfase_major"/>
</dbReference>
<evidence type="ECO:0000313" key="9">
    <source>
        <dbReference type="EMBL" id="SDK45011.1"/>
    </source>
</evidence>
<dbReference type="STRING" id="525640.SAMN04487971_10140"/>
<accession>A0A1G9BZW2</accession>
<dbReference type="PANTHER" id="PTHR21152:SF40">
    <property type="entry name" value="ALANINE--GLYOXYLATE AMINOTRANSFERASE"/>
    <property type="match status" value="1"/>
</dbReference>
<evidence type="ECO:0000256" key="4">
    <source>
        <dbReference type="PIRSR" id="PIRSR000524-1"/>
    </source>
</evidence>
<evidence type="ECO:0000256" key="2">
    <source>
        <dbReference type="ARBA" id="ARBA00009236"/>
    </source>
</evidence>
<evidence type="ECO:0000256" key="3">
    <source>
        <dbReference type="ARBA" id="ARBA00022898"/>
    </source>
</evidence>
<name>A0A1G9BZW2_9RHOB</name>
<dbReference type="Proteomes" id="UP000199555">
    <property type="component" value="Unassembled WGS sequence"/>
</dbReference>
<dbReference type="PANTHER" id="PTHR21152">
    <property type="entry name" value="AMINOTRANSFERASE CLASS V"/>
    <property type="match status" value="1"/>
</dbReference>
<dbReference type="InterPro" id="IPR015422">
    <property type="entry name" value="PyrdxlP-dep_Trfase_small"/>
</dbReference>
<comment type="cofactor">
    <cofactor evidence="1 5 7">
        <name>pyridoxal 5'-phosphate</name>
        <dbReference type="ChEBI" id="CHEBI:597326"/>
    </cofactor>
</comment>
<protein>
    <submittedName>
        <fullName evidence="9">Alanine-glyoxylate transaminase / serine-glyoxylate transaminase / serine-pyruvate transaminase</fullName>
    </submittedName>
</protein>
<feature type="binding site" evidence="4">
    <location>
        <position position="343"/>
    </location>
    <ligand>
        <name>substrate</name>
    </ligand>
</feature>
<dbReference type="SUPFAM" id="SSF53383">
    <property type="entry name" value="PLP-dependent transferases"/>
    <property type="match status" value="1"/>
</dbReference>
<dbReference type="PROSITE" id="PS00595">
    <property type="entry name" value="AA_TRANSFER_CLASS_5"/>
    <property type="match status" value="1"/>
</dbReference>
<dbReference type="PIRSF" id="PIRSF000524">
    <property type="entry name" value="SPT"/>
    <property type="match status" value="1"/>
</dbReference>
<evidence type="ECO:0000256" key="1">
    <source>
        <dbReference type="ARBA" id="ARBA00001933"/>
    </source>
</evidence>
<evidence type="ECO:0000256" key="6">
    <source>
        <dbReference type="RuleBase" id="RU004075"/>
    </source>
</evidence>
<keyword evidence="9" id="KW-0670">Pyruvate</keyword>
<dbReference type="InterPro" id="IPR020578">
    <property type="entry name" value="Aminotrans_V_PyrdxlP_BS"/>
</dbReference>
<dbReference type="InterPro" id="IPR024169">
    <property type="entry name" value="SP_NH2Trfase/AEP_transaminase"/>
</dbReference>
<gene>
    <name evidence="9" type="ORF">SAMN04487971_10140</name>
</gene>
<evidence type="ECO:0000256" key="5">
    <source>
        <dbReference type="PIRSR" id="PIRSR000524-50"/>
    </source>
</evidence>
<dbReference type="EMBL" id="FNGE01000001">
    <property type="protein sequence ID" value="SDK45011.1"/>
    <property type="molecule type" value="Genomic_DNA"/>
</dbReference>
<dbReference type="GO" id="GO:0008453">
    <property type="term" value="F:alanine-glyoxylate transaminase activity"/>
    <property type="evidence" value="ECO:0007669"/>
    <property type="project" value="TreeGrafter"/>
</dbReference>